<dbReference type="Gene3D" id="3.90.45.10">
    <property type="entry name" value="Peptide deformylase"/>
    <property type="match status" value="1"/>
</dbReference>
<comment type="caution">
    <text evidence="3">The sequence shown here is derived from an EMBL/GenBank/DDBJ whole genome shotgun (WGS) entry which is preliminary data.</text>
</comment>
<accession>A0ABS2DJ78</accession>
<keyword evidence="2" id="KW-0648">Protein biosynthesis</keyword>
<comment type="cofactor">
    <cofactor evidence="2">
        <name>Fe(2+)</name>
        <dbReference type="ChEBI" id="CHEBI:29033"/>
    </cofactor>
    <text evidence="2">Binds 1 Fe(2+) ion.</text>
</comment>
<keyword evidence="2 3" id="KW-0378">Hydrolase</keyword>
<dbReference type="SUPFAM" id="SSF56420">
    <property type="entry name" value="Peptide deformylase"/>
    <property type="match status" value="1"/>
</dbReference>
<evidence type="ECO:0000313" key="3">
    <source>
        <dbReference type="EMBL" id="MBM6618498.1"/>
    </source>
</evidence>
<keyword evidence="2" id="KW-0479">Metal-binding</keyword>
<feature type="active site" evidence="2">
    <location>
        <position position="132"/>
    </location>
</feature>
<dbReference type="PRINTS" id="PR01576">
    <property type="entry name" value="PDEFORMYLASE"/>
</dbReference>
<dbReference type="InterPro" id="IPR036821">
    <property type="entry name" value="Peptide_deformylase_sf"/>
</dbReference>
<dbReference type="Proteomes" id="UP001518925">
    <property type="component" value="Unassembled WGS sequence"/>
</dbReference>
<dbReference type="HAMAP" id="MF_00163">
    <property type="entry name" value="Pep_deformylase"/>
    <property type="match status" value="1"/>
</dbReference>
<dbReference type="NCBIfam" id="TIGR00079">
    <property type="entry name" value="pept_deformyl"/>
    <property type="match status" value="1"/>
</dbReference>
<evidence type="ECO:0000256" key="1">
    <source>
        <dbReference type="ARBA" id="ARBA00010759"/>
    </source>
</evidence>
<dbReference type="CDD" id="cd00487">
    <property type="entry name" value="Pep_deformylase"/>
    <property type="match status" value="1"/>
</dbReference>
<dbReference type="PANTHER" id="PTHR10458">
    <property type="entry name" value="PEPTIDE DEFORMYLASE"/>
    <property type="match status" value="1"/>
</dbReference>
<feature type="binding site" evidence="2">
    <location>
        <position position="131"/>
    </location>
    <ligand>
        <name>Fe cation</name>
        <dbReference type="ChEBI" id="CHEBI:24875"/>
    </ligand>
</feature>
<keyword evidence="4" id="KW-1185">Reference proteome</keyword>
<dbReference type="GO" id="GO:0042586">
    <property type="term" value="F:peptide deformylase activity"/>
    <property type="evidence" value="ECO:0007669"/>
    <property type="project" value="UniProtKB-EC"/>
</dbReference>
<sequence length="157" mass="17635">MGKRAIVMYPDEILQVECEKVTVFDKELRNLLRDMHTTMIESDGVGLAAPQIGIPKRIAVVEDDDGRIIDLINPFILKESGSQIAPEGCLSFPGLFGDVERFTTIKVRAQDKMGRTILFEATDFFARVIQHEIDHLNGILFPSKAISLYPEEGQEDE</sequence>
<dbReference type="PANTHER" id="PTHR10458:SF22">
    <property type="entry name" value="PEPTIDE DEFORMYLASE"/>
    <property type="match status" value="1"/>
</dbReference>
<organism evidence="3 4">
    <name type="scientific">Bacillus suaedaesalsae</name>
    <dbReference type="NCBI Taxonomy" id="2810349"/>
    <lineage>
        <taxon>Bacteria</taxon>
        <taxon>Bacillati</taxon>
        <taxon>Bacillota</taxon>
        <taxon>Bacilli</taxon>
        <taxon>Bacillales</taxon>
        <taxon>Bacillaceae</taxon>
        <taxon>Bacillus</taxon>
    </lineage>
</organism>
<feature type="binding site" evidence="2">
    <location>
        <position position="89"/>
    </location>
    <ligand>
        <name>Fe cation</name>
        <dbReference type="ChEBI" id="CHEBI:24875"/>
    </ligand>
</feature>
<dbReference type="InterPro" id="IPR023635">
    <property type="entry name" value="Peptide_deformylase"/>
</dbReference>
<comment type="function">
    <text evidence="2">Removes the formyl group from the N-terminal Met of newly synthesized proteins. Requires at least a dipeptide for an efficient rate of reaction. N-terminal L-methionine is a prerequisite for activity but the enzyme has broad specificity at other positions.</text>
</comment>
<evidence type="ECO:0000256" key="2">
    <source>
        <dbReference type="HAMAP-Rule" id="MF_00163"/>
    </source>
</evidence>
<feature type="binding site" evidence="2">
    <location>
        <position position="135"/>
    </location>
    <ligand>
        <name>Fe cation</name>
        <dbReference type="ChEBI" id="CHEBI:24875"/>
    </ligand>
</feature>
<proteinExistence type="inferred from homology"/>
<name>A0ABS2DJ78_9BACI</name>
<keyword evidence="2" id="KW-0408">Iron</keyword>
<gene>
    <name evidence="2 3" type="primary">def</name>
    <name evidence="3" type="ORF">JR050_12585</name>
</gene>
<dbReference type="EC" id="3.5.1.88" evidence="2"/>
<dbReference type="RefSeq" id="WP_204203840.1">
    <property type="nucleotide sequence ID" value="NZ_JAFELM010000031.1"/>
</dbReference>
<reference evidence="3 4" key="1">
    <citation type="submission" date="2021-02" db="EMBL/GenBank/DDBJ databases">
        <title>Bacillus sp. RD4P76, an endophyte from a halophyte.</title>
        <authorList>
            <person name="Sun J.-Q."/>
        </authorList>
    </citation>
    <scope>NUCLEOTIDE SEQUENCE [LARGE SCALE GENOMIC DNA]</scope>
    <source>
        <strain evidence="3 4">RD4P76</strain>
    </source>
</reference>
<comment type="catalytic activity">
    <reaction evidence="2">
        <text>N-terminal N-formyl-L-methionyl-[peptide] + H2O = N-terminal L-methionyl-[peptide] + formate</text>
        <dbReference type="Rhea" id="RHEA:24420"/>
        <dbReference type="Rhea" id="RHEA-COMP:10639"/>
        <dbReference type="Rhea" id="RHEA-COMP:10640"/>
        <dbReference type="ChEBI" id="CHEBI:15377"/>
        <dbReference type="ChEBI" id="CHEBI:15740"/>
        <dbReference type="ChEBI" id="CHEBI:49298"/>
        <dbReference type="ChEBI" id="CHEBI:64731"/>
        <dbReference type="EC" id="3.5.1.88"/>
    </reaction>
</comment>
<dbReference type="EMBL" id="JAFELM010000031">
    <property type="protein sequence ID" value="MBM6618498.1"/>
    <property type="molecule type" value="Genomic_DNA"/>
</dbReference>
<comment type="similarity">
    <text evidence="1 2">Belongs to the polypeptide deformylase family.</text>
</comment>
<evidence type="ECO:0000313" key="4">
    <source>
        <dbReference type="Proteomes" id="UP001518925"/>
    </source>
</evidence>
<protein>
    <recommendedName>
        <fullName evidence="2">Peptide deformylase</fullName>
        <shortName evidence="2">PDF</shortName>
        <ecNumber evidence="2">3.5.1.88</ecNumber>
    </recommendedName>
    <alternativeName>
        <fullName evidence="2">Polypeptide deformylase</fullName>
    </alternativeName>
</protein>
<dbReference type="NCBIfam" id="NF001159">
    <property type="entry name" value="PRK00150.1-3"/>
    <property type="match status" value="1"/>
</dbReference>
<dbReference type="PIRSF" id="PIRSF004749">
    <property type="entry name" value="Pep_def"/>
    <property type="match status" value="1"/>
</dbReference>
<dbReference type="Pfam" id="PF01327">
    <property type="entry name" value="Pep_deformylase"/>
    <property type="match status" value="1"/>
</dbReference>